<evidence type="ECO:0000313" key="2">
    <source>
        <dbReference type="Proteomes" id="UP000256328"/>
    </source>
</evidence>
<reference evidence="1 2" key="1">
    <citation type="journal article" date="2018" name="IMA Fungus">
        <title>IMA Genome-F 9: Draft genome sequence of Annulohypoxylon stygium, Aspergillus mulundensis, Berkeleyomyces basicola (syn. Thielaviopsis basicola), Ceratocystis smalleyi, two Cercospora beticola strains, Coleophoma cylindrospora, Fusarium fracticaudum, Phialophora cf. hyalina, and Morchella septimelata.</title>
        <authorList>
            <person name="Wingfield B.D."/>
            <person name="Bills G.F."/>
            <person name="Dong Y."/>
            <person name="Huang W."/>
            <person name="Nel W.J."/>
            <person name="Swalarsk-Parry B.S."/>
            <person name="Vaghefi N."/>
            <person name="Wilken P.M."/>
            <person name="An Z."/>
            <person name="de Beer Z.W."/>
            <person name="De Vos L."/>
            <person name="Chen L."/>
            <person name="Duong T.A."/>
            <person name="Gao Y."/>
            <person name="Hammerbacher A."/>
            <person name="Kikkert J.R."/>
            <person name="Li Y."/>
            <person name="Li H."/>
            <person name="Li K."/>
            <person name="Li Q."/>
            <person name="Liu X."/>
            <person name="Ma X."/>
            <person name="Naidoo K."/>
            <person name="Pethybridge S.J."/>
            <person name="Sun J."/>
            <person name="Steenkamp E.T."/>
            <person name="van der Nest M.A."/>
            <person name="van Wyk S."/>
            <person name="Wingfield M.J."/>
            <person name="Xiong C."/>
            <person name="Yue Q."/>
            <person name="Zhang X."/>
        </authorList>
    </citation>
    <scope>NUCLEOTIDE SEQUENCE [LARGE SCALE GENOMIC DNA]</scope>
    <source>
        <strain evidence="1 2">BP5796</strain>
    </source>
</reference>
<organism evidence="1 2">
    <name type="scientific">Coleophoma crateriformis</name>
    <dbReference type="NCBI Taxonomy" id="565419"/>
    <lineage>
        <taxon>Eukaryota</taxon>
        <taxon>Fungi</taxon>
        <taxon>Dikarya</taxon>
        <taxon>Ascomycota</taxon>
        <taxon>Pezizomycotina</taxon>
        <taxon>Leotiomycetes</taxon>
        <taxon>Helotiales</taxon>
        <taxon>Dermateaceae</taxon>
        <taxon>Coleophoma</taxon>
    </lineage>
</organism>
<keyword evidence="2" id="KW-1185">Reference proteome</keyword>
<evidence type="ECO:0000313" key="1">
    <source>
        <dbReference type="EMBL" id="RDW71970.1"/>
    </source>
</evidence>
<proteinExistence type="predicted"/>
<accession>A0A3D8RDC3</accession>
<protein>
    <submittedName>
        <fullName evidence="1">Uncharacterized protein</fullName>
    </submittedName>
</protein>
<gene>
    <name evidence="1" type="ORF">BP5796_08004</name>
</gene>
<name>A0A3D8RDC3_9HELO</name>
<comment type="caution">
    <text evidence="1">The sequence shown here is derived from an EMBL/GenBank/DDBJ whole genome shotgun (WGS) entry which is preliminary data.</text>
</comment>
<dbReference type="Proteomes" id="UP000256328">
    <property type="component" value="Unassembled WGS sequence"/>
</dbReference>
<dbReference type="AlphaFoldDB" id="A0A3D8RDC3"/>
<sequence length="371" mass="41824">MAHKFSPPDLSSNSFSDCLVILCVGRNARYALERRRTLQYFRSITPENALFYPSRKFSIDQLSPSIEEIVAEEPARASNVCPWKAPLEVTYRYRLSIPNPDADSRTSSEACWYEAYKKKNERDLVGFRQMFLEPSDNVHSGHESAVVTKSLDTRSRISSSSGSLTAVNSSSSLFSNTDNPLRYFLETPDAAPAGSNGTIATSSTLHFEETCKEEDKKWLLTSILGKIDTAGRYDEFLYYPELVEFIELVCLLVAGHHSTTGGRKALCQQTIDLLRMKFRCSQIPITPDFSDASVSFVGRLLSQCPLEELVHMESTVRDMLAKLPDYKEKPTKEDAPLEYVTVNSSLGRMRMSKNYPVDWDYGGLATKYCAW</sequence>
<dbReference type="OrthoDB" id="10291890at2759"/>
<dbReference type="EMBL" id="PDLN01000011">
    <property type="protein sequence ID" value="RDW71970.1"/>
    <property type="molecule type" value="Genomic_DNA"/>
</dbReference>